<dbReference type="eggNOG" id="COG3842">
    <property type="taxonomic scope" value="Bacteria"/>
</dbReference>
<dbReference type="Gene3D" id="3.40.50.300">
    <property type="entry name" value="P-loop containing nucleotide triphosphate hydrolases"/>
    <property type="match status" value="1"/>
</dbReference>
<dbReference type="Proteomes" id="UP000002019">
    <property type="component" value="Chromosome"/>
</dbReference>
<dbReference type="EC" id="7.6.2.11" evidence="7"/>
<keyword evidence="10" id="KW-1185">Reference proteome</keyword>
<name>B0VH36_CLOAI</name>
<dbReference type="AlphaFoldDB" id="B0VH36"/>
<keyword evidence="1 7" id="KW-0813">Transport</keyword>
<dbReference type="GO" id="GO:0043190">
    <property type="term" value="C:ATP-binding cassette (ABC) transporter complex"/>
    <property type="evidence" value="ECO:0007669"/>
    <property type="project" value="InterPro"/>
</dbReference>
<dbReference type="CDD" id="cd03300">
    <property type="entry name" value="ABC_PotA_N"/>
    <property type="match status" value="1"/>
</dbReference>
<dbReference type="GO" id="GO:0015594">
    <property type="term" value="F:ABC-type putrescine transporter activity"/>
    <property type="evidence" value="ECO:0007669"/>
    <property type="project" value="InterPro"/>
</dbReference>
<dbReference type="PANTHER" id="PTHR42781:SF4">
    <property type="entry name" value="SPERMIDINE_PUTRESCINE IMPORT ATP-BINDING PROTEIN POTA"/>
    <property type="match status" value="1"/>
</dbReference>
<evidence type="ECO:0000256" key="4">
    <source>
        <dbReference type="ARBA" id="ARBA00022840"/>
    </source>
</evidence>
<dbReference type="RefSeq" id="WP_015424510.1">
    <property type="nucleotide sequence ID" value="NC_020449.1"/>
</dbReference>
<evidence type="ECO:0000256" key="1">
    <source>
        <dbReference type="ARBA" id="ARBA00022448"/>
    </source>
</evidence>
<dbReference type="InterPro" id="IPR008995">
    <property type="entry name" value="Mo/tungstate-bd_C_term_dom"/>
</dbReference>
<organism evidence="9 10">
    <name type="scientific">Cloacimonas acidaminovorans (strain Evry)</name>
    <dbReference type="NCBI Taxonomy" id="459349"/>
    <lineage>
        <taxon>Bacteria</taxon>
        <taxon>Pseudomonadati</taxon>
        <taxon>Candidatus Cloacimonadota</taxon>
        <taxon>Candidatus Cloacimonadia</taxon>
        <taxon>Candidatus Cloacimonadales</taxon>
        <taxon>Candidatus Cloacimonadaceae</taxon>
        <taxon>Candidatus Cloacimonas</taxon>
    </lineage>
</organism>
<dbReference type="SUPFAM" id="SSF52540">
    <property type="entry name" value="P-loop containing nucleoside triphosphate hydrolases"/>
    <property type="match status" value="1"/>
</dbReference>
<evidence type="ECO:0000256" key="7">
    <source>
        <dbReference type="RuleBase" id="RU364083"/>
    </source>
</evidence>
<dbReference type="Pfam" id="PF00005">
    <property type="entry name" value="ABC_tran"/>
    <property type="match status" value="1"/>
</dbReference>
<dbReference type="InterPro" id="IPR013611">
    <property type="entry name" value="Transp-assoc_OB_typ2"/>
</dbReference>
<keyword evidence="2 7" id="KW-1003">Cell membrane</keyword>
<dbReference type="FunFam" id="3.40.50.300:FF:000133">
    <property type="entry name" value="Spermidine/putrescine import ATP-binding protein PotA"/>
    <property type="match status" value="1"/>
</dbReference>
<evidence type="ECO:0000256" key="5">
    <source>
        <dbReference type="ARBA" id="ARBA00022967"/>
    </source>
</evidence>
<dbReference type="InterPro" id="IPR017871">
    <property type="entry name" value="ABC_transporter-like_CS"/>
</dbReference>
<gene>
    <name evidence="7 9" type="primary">potA</name>
    <name evidence="9" type="ordered locus">CLOAM0768</name>
</gene>
<dbReference type="KEGG" id="caci:CLOAM0768"/>
<dbReference type="SMART" id="SM00382">
    <property type="entry name" value="AAA"/>
    <property type="match status" value="1"/>
</dbReference>
<evidence type="ECO:0000313" key="9">
    <source>
        <dbReference type="EMBL" id="CAO80651.1"/>
    </source>
</evidence>
<keyword evidence="3 7" id="KW-0547">Nucleotide-binding</keyword>
<comment type="function">
    <text evidence="7">Part of the ABC transporter complex PotABCD involved in spermidine/putrescine import. Responsible for energy coupling to the transport system.</text>
</comment>
<dbReference type="InterPro" id="IPR003439">
    <property type="entry name" value="ABC_transporter-like_ATP-bd"/>
</dbReference>
<evidence type="ECO:0000256" key="2">
    <source>
        <dbReference type="ARBA" id="ARBA00022475"/>
    </source>
</evidence>
<evidence type="ECO:0000256" key="3">
    <source>
        <dbReference type="ARBA" id="ARBA00022741"/>
    </source>
</evidence>
<dbReference type="NCBIfam" id="TIGR01187">
    <property type="entry name" value="potA"/>
    <property type="match status" value="1"/>
</dbReference>
<dbReference type="PROSITE" id="PS50893">
    <property type="entry name" value="ABC_TRANSPORTER_2"/>
    <property type="match status" value="1"/>
</dbReference>
<dbReference type="HOGENOM" id="CLU_000604_1_1_0"/>
<comment type="catalytic activity">
    <reaction evidence="7">
        <text>ATP + H2O + polyamine-[polyamine-binding protein]Side 1 = ADP + phosphate + polyamineSide 2 + [polyamine-binding protein]Side 1.</text>
        <dbReference type="EC" id="7.6.2.11"/>
    </reaction>
</comment>
<dbReference type="InterPro" id="IPR050093">
    <property type="entry name" value="ABC_SmlMolc_Importer"/>
</dbReference>
<protein>
    <recommendedName>
        <fullName evidence="7">Spermidine/putrescine import ATP-binding protein PotA</fullName>
        <ecNumber evidence="7">7.6.2.11</ecNumber>
    </recommendedName>
</protein>
<evidence type="ECO:0000256" key="6">
    <source>
        <dbReference type="ARBA" id="ARBA00023136"/>
    </source>
</evidence>
<reference evidence="9 10" key="1">
    <citation type="journal article" date="2008" name="J. Bacteriol.">
        <title>'Candidatus Cloacamonas acidaminovorans': genome sequence reconstruction provides a first glimpse of a new bacterial division.</title>
        <authorList>
            <person name="Pelletier E."/>
            <person name="Kreimeyer A."/>
            <person name="Bocs S."/>
            <person name="Rouy Z."/>
            <person name="Gyapay G."/>
            <person name="Chouari R."/>
            <person name="Riviere D."/>
            <person name="Ganesan A."/>
            <person name="Daegelen P."/>
            <person name="Sghir A."/>
            <person name="Cohen G.N."/>
            <person name="Medigue C."/>
            <person name="Weissenbach J."/>
            <person name="Le Paslier D."/>
        </authorList>
    </citation>
    <scope>NUCLEOTIDE SEQUENCE [LARGE SCALE GENOMIC DNA]</scope>
    <source>
        <strain evidence="10">Evry</strain>
    </source>
</reference>
<keyword evidence="4 7" id="KW-0067">ATP-binding</keyword>
<dbReference type="PROSITE" id="PS00211">
    <property type="entry name" value="ABC_TRANSPORTER_1"/>
    <property type="match status" value="1"/>
</dbReference>
<comment type="similarity">
    <text evidence="7">Belongs to the ABC transporter superfamily. Spermidine/putrescine importer (TC 3.A.1.11.1) family.</text>
</comment>
<keyword evidence="9" id="KW-0378">Hydrolase</keyword>
<feature type="domain" description="ABC transporter" evidence="8">
    <location>
        <begin position="4"/>
        <end position="234"/>
    </location>
</feature>
<dbReference type="PANTHER" id="PTHR42781">
    <property type="entry name" value="SPERMIDINE/PUTRESCINE IMPORT ATP-BINDING PROTEIN POTA"/>
    <property type="match status" value="1"/>
</dbReference>
<dbReference type="EMBL" id="CU466930">
    <property type="protein sequence ID" value="CAO80651.1"/>
    <property type="molecule type" value="Genomic_DNA"/>
</dbReference>
<dbReference type="STRING" id="459349.CLOAM0768"/>
<dbReference type="InterPro" id="IPR005893">
    <property type="entry name" value="PotA-like"/>
</dbReference>
<accession>B0VH36</accession>
<evidence type="ECO:0000259" key="8">
    <source>
        <dbReference type="PROSITE" id="PS50893"/>
    </source>
</evidence>
<dbReference type="GO" id="GO:0005524">
    <property type="term" value="F:ATP binding"/>
    <property type="evidence" value="ECO:0007669"/>
    <property type="project" value="UniProtKB-KW"/>
</dbReference>
<dbReference type="InterPro" id="IPR027417">
    <property type="entry name" value="P-loop_NTPase"/>
</dbReference>
<sequence length="395" mass="44942">MEEIRLENLSKDFDGFVAVENVSLAIQSGELFSFLGPSGCGKTTLLRMIAGFEIPSTGRILIGNTDITDLPPYKRQVNTIFQNYSLFPHMTVFDNVAFGLRIRKSPKNEIKNRVREMLSLVKMEDQANKFPEQISGGQKQRVAIARALINQPKVLLLDEPLAALDLKLRQHMLIELMNIHDAVGITFIYVTHDQGEAMSISDRVAVMNYGNIIQEGPPDDIYERPNSVFSAYFIGETNLISGEVISIEDDYVQIRCPDGTGNSFEIDSTFHFQPNIGQELTVSLRPEKIAISRNKPRYQDDINILRGVIEDILYLGSHTQYIVRVGALKIRVFSQHKRVYFDDTALDWEEPVWLFWHDTDSWLINEIPENVLTPEEISEGGVNHYQRSIKKPVVQ</sequence>
<keyword evidence="6 7" id="KW-0472">Membrane</keyword>
<comment type="subunit">
    <text evidence="7">The complex is composed of two ATP-binding proteins (PotA), two transmembrane proteins (PotB and PotC) and a solute-binding protein (PotD).</text>
</comment>
<dbReference type="SUPFAM" id="SSF50331">
    <property type="entry name" value="MOP-like"/>
    <property type="match status" value="1"/>
</dbReference>
<dbReference type="OrthoDB" id="9802264at2"/>
<dbReference type="GO" id="GO:0016887">
    <property type="term" value="F:ATP hydrolysis activity"/>
    <property type="evidence" value="ECO:0007669"/>
    <property type="project" value="InterPro"/>
</dbReference>
<dbReference type="Pfam" id="PF08402">
    <property type="entry name" value="TOBE_2"/>
    <property type="match status" value="1"/>
</dbReference>
<dbReference type="Gene3D" id="2.40.50.100">
    <property type="match status" value="1"/>
</dbReference>
<proteinExistence type="inferred from homology"/>
<keyword evidence="5 7" id="KW-1278">Translocase</keyword>
<dbReference type="InterPro" id="IPR003593">
    <property type="entry name" value="AAA+_ATPase"/>
</dbReference>
<dbReference type="InterPro" id="IPR017879">
    <property type="entry name" value="PotA_ATP-bd"/>
</dbReference>
<evidence type="ECO:0000313" key="10">
    <source>
        <dbReference type="Proteomes" id="UP000002019"/>
    </source>
</evidence>